<comment type="caution">
    <text evidence="2">The sequence shown here is derived from an EMBL/GenBank/DDBJ whole genome shotgun (WGS) entry which is preliminary data.</text>
</comment>
<protein>
    <submittedName>
        <fullName evidence="2">Uncharacterized protein</fullName>
    </submittedName>
</protein>
<name>A0A8K1LPR1_9PASS</name>
<dbReference type="Proteomes" id="UP000796761">
    <property type="component" value="Unassembled WGS sequence"/>
</dbReference>
<evidence type="ECO:0000256" key="1">
    <source>
        <dbReference type="SAM" id="SignalP"/>
    </source>
</evidence>
<evidence type="ECO:0000313" key="3">
    <source>
        <dbReference type="Proteomes" id="UP000796761"/>
    </source>
</evidence>
<feature type="signal peptide" evidence="1">
    <location>
        <begin position="1"/>
        <end position="15"/>
    </location>
</feature>
<feature type="chain" id="PRO_5035479590" evidence="1">
    <location>
        <begin position="16"/>
        <end position="171"/>
    </location>
</feature>
<reference evidence="2" key="1">
    <citation type="submission" date="2019-04" db="EMBL/GenBank/DDBJ databases">
        <title>Genome assembly of Zosterops borbonicus 15179.</title>
        <authorList>
            <person name="Leroy T."/>
            <person name="Anselmetti Y."/>
            <person name="Tilak M.-K."/>
            <person name="Nabholz B."/>
        </authorList>
    </citation>
    <scope>NUCLEOTIDE SEQUENCE</scope>
    <source>
        <strain evidence="2">HGM_15179</strain>
        <tissue evidence="2">Muscle</tissue>
    </source>
</reference>
<evidence type="ECO:0000313" key="2">
    <source>
        <dbReference type="EMBL" id="TRZ22145.1"/>
    </source>
</evidence>
<keyword evidence="3" id="KW-1185">Reference proteome</keyword>
<keyword evidence="1" id="KW-0732">Signal</keyword>
<sequence>MCSWGLLWGLTHVYQLNNCGISCLEAPKKDTVVQMCSDEGQDHNANNQLFLYEIHKTKSAHNFDTHIESTLDDPMCDGPGREKKLIVRSQKKYSLHDIHVNYMCQFSVMPDTPVPSDKNIYKGSCDYDKRTNSQYLQQELDNRLGFCAYVLPSVTSKTIAEDEAEIRLLKE</sequence>
<dbReference type="EMBL" id="SWJQ01000105">
    <property type="protein sequence ID" value="TRZ22145.1"/>
    <property type="molecule type" value="Genomic_DNA"/>
</dbReference>
<proteinExistence type="predicted"/>
<dbReference type="AlphaFoldDB" id="A0A8K1LPR1"/>
<gene>
    <name evidence="2" type="ORF">HGM15179_005049</name>
</gene>
<accession>A0A8K1LPR1</accession>
<organism evidence="2 3">
    <name type="scientific">Zosterops borbonicus</name>
    <dbReference type="NCBI Taxonomy" id="364589"/>
    <lineage>
        <taxon>Eukaryota</taxon>
        <taxon>Metazoa</taxon>
        <taxon>Chordata</taxon>
        <taxon>Craniata</taxon>
        <taxon>Vertebrata</taxon>
        <taxon>Euteleostomi</taxon>
        <taxon>Archelosauria</taxon>
        <taxon>Archosauria</taxon>
        <taxon>Dinosauria</taxon>
        <taxon>Saurischia</taxon>
        <taxon>Theropoda</taxon>
        <taxon>Coelurosauria</taxon>
        <taxon>Aves</taxon>
        <taxon>Neognathae</taxon>
        <taxon>Neoaves</taxon>
        <taxon>Telluraves</taxon>
        <taxon>Australaves</taxon>
        <taxon>Passeriformes</taxon>
        <taxon>Sylvioidea</taxon>
        <taxon>Zosteropidae</taxon>
        <taxon>Zosterops</taxon>
    </lineage>
</organism>